<dbReference type="InterPro" id="IPR050646">
    <property type="entry name" value="Cas1"/>
</dbReference>
<keyword evidence="7 10" id="KW-0238">DNA-binding</keyword>
<dbReference type="NCBIfam" id="TIGR00287">
    <property type="entry name" value="cas1"/>
    <property type="match status" value="1"/>
</dbReference>
<dbReference type="PANTHER" id="PTHR34353:SF2">
    <property type="entry name" value="CRISPR-ASSOCIATED ENDONUCLEASE CAS1 1"/>
    <property type="match status" value="1"/>
</dbReference>
<evidence type="ECO:0000256" key="6">
    <source>
        <dbReference type="ARBA" id="ARBA00023118"/>
    </source>
</evidence>
<dbReference type="InterPro" id="IPR027617">
    <property type="entry name" value="Cas1_PREFRAN"/>
</dbReference>
<evidence type="ECO:0000256" key="7">
    <source>
        <dbReference type="ARBA" id="ARBA00023125"/>
    </source>
</evidence>
<evidence type="ECO:0000256" key="2">
    <source>
        <dbReference type="ARBA" id="ARBA00022723"/>
    </source>
</evidence>
<dbReference type="EC" id="3.1.-.-" evidence="10"/>
<evidence type="ECO:0000256" key="8">
    <source>
        <dbReference type="ARBA" id="ARBA00023211"/>
    </source>
</evidence>
<comment type="similarity">
    <text evidence="10">Belongs to the CRISPR-associated endonuclease Cas1 family.</text>
</comment>
<dbReference type="InterPro" id="IPR002729">
    <property type="entry name" value="CRISPR-assoc_Cas1"/>
</dbReference>
<evidence type="ECO:0000256" key="9">
    <source>
        <dbReference type="ARBA" id="ARBA00038592"/>
    </source>
</evidence>
<reference evidence="11" key="1">
    <citation type="submission" date="2018-01" db="EMBL/GenBank/DDBJ databases">
        <title>Genomic characterization of Leptospira inadai serogroup Lyme isolated from captured rat in Brazil and comparative analysis with human reference strain.</title>
        <authorList>
            <person name="Moreno L.Z."/>
            <person name="Loureiro A.P."/>
            <person name="Miraglia F."/>
            <person name="Kremer F.S."/>
            <person name="Eslabao M.R."/>
            <person name="Dellagostin O.A."/>
            <person name="Lilenbaum W."/>
            <person name="Moreno A.M."/>
        </authorList>
    </citation>
    <scope>NUCLEOTIDE SEQUENCE [LARGE SCALE GENOMIC DNA]</scope>
    <source>
        <strain evidence="11">M34/99</strain>
    </source>
</reference>
<evidence type="ECO:0000256" key="10">
    <source>
        <dbReference type="HAMAP-Rule" id="MF_01470"/>
    </source>
</evidence>
<evidence type="ECO:0000256" key="1">
    <source>
        <dbReference type="ARBA" id="ARBA00022722"/>
    </source>
</evidence>
<evidence type="ECO:0000313" key="12">
    <source>
        <dbReference type="Proteomes" id="UP000094669"/>
    </source>
</evidence>
<feature type="binding site" evidence="10">
    <location>
        <position position="162"/>
    </location>
    <ligand>
        <name>Mn(2+)</name>
        <dbReference type="ChEBI" id="CHEBI:29035"/>
    </ligand>
</feature>
<evidence type="ECO:0000256" key="5">
    <source>
        <dbReference type="ARBA" id="ARBA00022842"/>
    </source>
</evidence>
<keyword evidence="1 10" id="KW-0540">Nuclease</keyword>
<feature type="binding site" evidence="10">
    <location>
        <position position="238"/>
    </location>
    <ligand>
        <name>Mn(2+)</name>
        <dbReference type="ChEBI" id="CHEBI:29035"/>
    </ligand>
</feature>
<dbReference type="GO" id="GO:0004519">
    <property type="term" value="F:endonuclease activity"/>
    <property type="evidence" value="ECO:0007669"/>
    <property type="project" value="UniProtKB-KW"/>
</dbReference>
<keyword evidence="3 10" id="KW-0255">Endonuclease</keyword>
<dbReference type="Proteomes" id="UP000094669">
    <property type="component" value="Unassembled WGS sequence"/>
</dbReference>
<comment type="cofactor">
    <cofactor evidence="10">
        <name>Mg(2+)</name>
        <dbReference type="ChEBI" id="CHEBI:18420"/>
    </cofactor>
    <cofactor evidence="10">
        <name>Mn(2+)</name>
        <dbReference type="ChEBI" id="CHEBI:29035"/>
    </cofactor>
</comment>
<dbReference type="PANTHER" id="PTHR34353">
    <property type="entry name" value="CRISPR-ASSOCIATED ENDONUCLEASE CAS1 1"/>
    <property type="match status" value="1"/>
</dbReference>
<comment type="function">
    <text evidence="10">CRISPR (clustered regularly interspaced short palindromic repeat), is an adaptive immune system that provides protection against mobile genetic elements (viruses, transposable elements and conjugative plasmids). CRISPR clusters contain spacers, sequences complementary to antecedent mobile elements, and target invading nucleic acids. CRISPR clusters are transcribed and processed into CRISPR RNA (crRNA). Acts as a dsDNA endonuclease. Involved in the integration of spacer DNA into the CRISPR cassette.</text>
</comment>
<dbReference type="Pfam" id="PF01867">
    <property type="entry name" value="Cas_Cas1"/>
    <property type="match status" value="1"/>
</dbReference>
<organism evidence="11 12">
    <name type="scientific">Leptospira inadai serovar Lyme</name>
    <dbReference type="NCBI Taxonomy" id="293084"/>
    <lineage>
        <taxon>Bacteria</taxon>
        <taxon>Pseudomonadati</taxon>
        <taxon>Spirochaetota</taxon>
        <taxon>Spirochaetia</taxon>
        <taxon>Leptospirales</taxon>
        <taxon>Leptospiraceae</taxon>
        <taxon>Leptospira</taxon>
    </lineage>
</organism>
<keyword evidence="6 10" id="KW-0051">Antiviral defense</keyword>
<keyword evidence="12" id="KW-1185">Reference proteome</keyword>
<keyword evidence="8 10" id="KW-0464">Manganese</keyword>
<name>A0ABX4YHG4_9LEPT</name>
<feature type="binding site" evidence="10">
    <location>
        <position position="223"/>
    </location>
    <ligand>
        <name>Mn(2+)</name>
        <dbReference type="ChEBI" id="CHEBI:29035"/>
    </ligand>
</feature>
<comment type="subunit">
    <text evidence="9 10">Homodimer, forms a heterotetramer with a Cas2 homodimer.</text>
</comment>
<dbReference type="InterPro" id="IPR042206">
    <property type="entry name" value="CRISPR-assoc_Cas1_C"/>
</dbReference>
<gene>
    <name evidence="10" type="primary">cas1</name>
    <name evidence="11" type="ORF">BES34_012785</name>
</gene>
<evidence type="ECO:0000313" key="11">
    <source>
        <dbReference type="EMBL" id="PNV74610.1"/>
    </source>
</evidence>
<keyword evidence="2 10" id="KW-0479">Metal-binding</keyword>
<proteinExistence type="inferred from homology"/>
<keyword evidence="4 10" id="KW-0378">Hydrolase</keyword>
<dbReference type="HAMAP" id="MF_01470">
    <property type="entry name" value="Cas1"/>
    <property type="match status" value="1"/>
</dbReference>
<evidence type="ECO:0000256" key="3">
    <source>
        <dbReference type="ARBA" id="ARBA00022759"/>
    </source>
</evidence>
<evidence type="ECO:0000256" key="4">
    <source>
        <dbReference type="ARBA" id="ARBA00022801"/>
    </source>
</evidence>
<comment type="caution">
    <text evidence="11">The sequence shown here is derived from an EMBL/GenBank/DDBJ whole genome shotgun (WGS) entry which is preliminary data.</text>
</comment>
<dbReference type="RefSeq" id="WP_010413877.1">
    <property type="nucleotide sequence ID" value="NZ_MCRM02000012.1"/>
</dbReference>
<dbReference type="EMBL" id="MCRM02000012">
    <property type="protein sequence ID" value="PNV74610.1"/>
    <property type="molecule type" value="Genomic_DNA"/>
</dbReference>
<accession>A0ABX4YHG4</accession>
<dbReference type="Gene3D" id="1.20.120.920">
    <property type="entry name" value="CRISPR-associated endonuclease Cas1, C-terminal domain"/>
    <property type="match status" value="1"/>
</dbReference>
<protein>
    <recommendedName>
        <fullName evidence="10">CRISPR-associated endonuclease Cas1</fullName>
        <ecNumber evidence="10">3.1.-.-</ecNumber>
    </recommendedName>
</protein>
<sequence length="323" mass="37715">MLSLNDFREKIVVISTSSEGQAVSFKNDNLLIKDADGNTITQVSCYRIFSLWIIGGTSITSGIIQRSKSFGFSIYLLSYGMRLIGIWNSAAEGNFLLRSKQYSYEGLDIAYHIVQNKVQNQISLLKSIRKKSDRVKEGIVNLETYLKKEGEELSLQSILGLEGISSRVFFNAWFEENSWRGRKPRTKFDITNTVMDIGYTYLFYFVESMLNLYGFDVFKGVYHRNFYQRKSLVCDIVEPFRCIIDKKIKSAYGLKQIQGKDFNSSKGRLLLKIDQNKKYTHWLMEAILKHKEDIFDYTQKYYRAFMRNRHIKEYPVFLINGED</sequence>
<dbReference type="NCBIfam" id="TIGR04329">
    <property type="entry name" value="cas1_PREFRAN"/>
    <property type="match status" value="1"/>
</dbReference>
<dbReference type="CDD" id="cd09634">
    <property type="entry name" value="Cas1_I-II-III"/>
    <property type="match status" value="1"/>
</dbReference>
<keyword evidence="5 10" id="KW-0460">Magnesium</keyword>